<dbReference type="PRINTS" id="PR00448">
    <property type="entry name" value="NSFATTACHMNT"/>
</dbReference>
<evidence type="ECO:0000256" key="3">
    <source>
        <dbReference type="ARBA" id="ARBA00022927"/>
    </source>
</evidence>
<dbReference type="OMA" id="TEIRACK"/>
<dbReference type="GO" id="GO:0031201">
    <property type="term" value="C:SNARE complex"/>
    <property type="evidence" value="ECO:0007669"/>
    <property type="project" value="TreeGrafter"/>
</dbReference>
<dbReference type="OrthoDB" id="9984275at2759"/>
<sequence length="265" mass="30223">MFFKDYEAGFELYNQAAARYKLDKNYERAGEAYMRAGDCATKLKSAGEASQCYTDSANAYKKCDVKKAGVMITIAIQIYIENNKLGQAARLHKDFAEALETENQLDEALTHYKQAMQYFDAEDQNVSVNTCLTKIANINGQLDRFEECIKLYEQLGNRAVGGPLKHQAKEFFLRAIICRLALVKNDTRSEQCAEANEALETYETIDNYLRNTREDEFLHMIIEAVEGEDVDAFEHAVSLLAELRMLDDWKTHVLLVAKKNLENIL</sequence>
<dbReference type="Proteomes" id="UP000051952">
    <property type="component" value="Unassembled WGS sequence"/>
</dbReference>
<evidence type="ECO:0000313" key="5">
    <source>
        <dbReference type="Proteomes" id="UP000051952"/>
    </source>
</evidence>
<dbReference type="GO" id="GO:0005483">
    <property type="term" value="F:soluble NSF attachment protein activity"/>
    <property type="evidence" value="ECO:0007669"/>
    <property type="project" value="TreeGrafter"/>
</dbReference>
<keyword evidence="2" id="KW-0813">Transport</keyword>
<dbReference type="PANTHER" id="PTHR13768">
    <property type="entry name" value="SOLUBLE NSF ATTACHMENT PROTEIN SNAP"/>
    <property type="match status" value="1"/>
</dbReference>
<dbReference type="SUPFAM" id="SSF48452">
    <property type="entry name" value="TPR-like"/>
    <property type="match status" value="1"/>
</dbReference>
<gene>
    <name evidence="4" type="ORF">BSAL_42850</name>
</gene>
<evidence type="ECO:0000313" key="4">
    <source>
        <dbReference type="EMBL" id="CUG93432.1"/>
    </source>
</evidence>
<dbReference type="InterPro" id="IPR011990">
    <property type="entry name" value="TPR-like_helical_dom_sf"/>
</dbReference>
<dbReference type="Gene3D" id="1.25.40.10">
    <property type="entry name" value="Tetratricopeptide repeat domain"/>
    <property type="match status" value="1"/>
</dbReference>
<protein>
    <submittedName>
        <fullName evidence="4">Soluble N-ethylmaleimide sensitive factor attachment, putative</fullName>
    </submittedName>
</protein>
<reference evidence="5" key="1">
    <citation type="submission" date="2015-09" db="EMBL/GenBank/DDBJ databases">
        <authorList>
            <consortium name="Pathogen Informatics"/>
        </authorList>
    </citation>
    <scope>NUCLEOTIDE SEQUENCE [LARGE SCALE GENOMIC DNA]</scope>
    <source>
        <strain evidence="5">Lake Konstanz</strain>
    </source>
</reference>
<dbReference type="GO" id="GO:0005774">
    <property type="term" value="C:vacuolar membrane"/>
    <property type="evidence" value="ECO:0007669"/>
    <property type="project" value="TreeGrafter"/>
</dbReference>
<dbReference type="InterPro" id="IPR000744">
    <property type="entry name" value="NSF_attach"/>
</dbReference>
<dbReference type="GO" id="GO:0019905">
    <property type="term" value="F:syntaxin binding"/>
    <property type="evidence" value="ECO:0007669"/>
    <property type="project" value="TreeGrafter"/>
</dbReference>
<dbReference type="Pfam" id="PF14938">
    <property type="entry name" value="SNAP"/>
    <property type="match status" value="1"/>
</dbReference>
<proteinExistence type="inferred from homology"/>
<dbReference type="GO" id="GO:0035494">
    <property type="term" value="P:SNARE complex disassembly"/>
    <property type="evidence" value="ECO:0007669"/>
    <property type="project" value="TreeGrafter"/>
</dbReference>
<name>A0A0S4JSU5_BODSA</name>
<keyword evidence="3" id="KW-0653">Protein transport</keyword>
<dbReference type="VEuPathDB" id="TriTrypDB:BSAL_42850"/>
<dbReference type="GO" id="GO:0006886">
    <property type="term" value="P:intracellular protein transport"/>
    <property type="evidence" value="ECO:0007669"/>
    <property type="project" value="InterPro"/>
</dbReference>
<comment type="similarity">
    <text evidence="1">Belongs to the SNAP family.</text>
</comment>
<accession>A0A0S4JSU5</accession>
<dbReference type="PANTHER" id="PTHR13768:SF8">
    <property type="entry name" value="ALPHA-SOLUBLE NSF ATTACHMENT PROTEIN"/>
    <property type="match status" value="1"/>
</dbReference>
<dbReference type="AlphaFoldDB" id="A0A0S4JSU5"/>
<organism evidence="4 5">
    <name type="scientific">Bodo saltans</name>
    <name type="common">Flagellated protozoan</name>
    <dbReference type="NCBI Taxonomy" id="75058"/>
    <lineage>
        <taxon>Eukaryota</taxon>
        <taxon>Discoba</taxon>
        <taxon>Euglenozoa</taxon>
        <taxon>Kinetoplastea</taxon>
        <taxon>Metakinetoplastina</taxon>
        <taxon>Eubodonida</taxon>
        <taxon>Bodonidae</taxon>
        <taxon>Bodo</taxon>
    </lineage>
</organism>
<keyword evidence="5" id="KW-1185">Reference proteome</keyword>
<dbReference type="EMBL" id="CYKH01002154">
    <property type="protein sequence ID" value="CUG93432.1"/>
    <property type="molecule type" value="Genomic_DNA"/>
</dbReference>
<evidence type="ECO:0000256" key="2">
    <source>
        <dbReference type="ARBA" id="ARBA00022448"/>
    </source>
</evidence>
<evidence type="ECO:0000256" key="1">
    <source>
        <dbReference type="ARBA" id="ARBA00010050"/>
    </source>
</evidence>